<dbReference type="PANTHER" id="PTHR22255:SF9">
    <property type="entry name" value="LP06548P"/>
    <property type="match status" value="1"/>
</dbReference>
<sequence length="579" mass="64386">MRCNLWTLVPIVTALLLGTPPSSPAAGTSSALSKTNKFEPSCVFPEKWQGYWFQSGVRQSIQIHLNKFSTKGKCVASDGDKFLIVEEKSNCHRCVVIHEKHDNVLQYKETYCTRMESLYSLCSHITGDALLYSMFRVNAVPLNCPFSGYHTFSYDRGHGECTTPASTMESCTQESRLILRYQACPDVYGSESAVEELQCLATWKEGSSRYLVGKMEHLHVSSNEDRYRCFVYEKAGGGIGSGSDSEVVYRVAQSGDATCNGLFSPMEGSRTMTLRRANPPRCKFPAWMTTTAHWHSLDYKSTYSLHHRNTSLKVSQSGDSVLGDDSRLHCSEVKAASSESATIIVHFTTGCQSGFMCMVFYRRDQHVIELQSGMKTRRPEEACTQSNFDRTKAPFVTLVTSNPEQHKCPQVGRFSVTGMIRRDREKRNSDDEVGTDLRGEGCSLEFRSVAVGCGEDETMEFRSHCSSPATNVISVYNCHAGWSENGTHYLITTPNSRSSAGAKRYCFIYTPGIGGTYHFSTSPVTCSRAVRPGITGALAFNITHQGLCAEVTNRAVLHVSSFYLIVILSLFVSKLILYR</sequence>
<gene>
    <name evidence="6" type="ORF">NEZAVI_LOCUS5713</name>
</gene>
<feature type="domain" description="DUF7043" evidence="4">
    <location>
        <begin position="280"/>
        <end position="391"/>
    </location>
</feature>
<evidence type="ECO:0000256" key="1">
    <source>
        <dbReference type="SAM" id="Phobius"/>
    </source>
</evidence>
<keyword evidence="2" id="KW-0732">Signal</keyword>
<feature type="chain" id="PRO_5040148805" evidence="2">
    <location>
        <begin position="26"/>
        <end position="579"/>
    </location>
</feature>
<feature type="domain" description="DUF7042" evidence="3">
    <location>
        <begin position="141"/>
        <end position="275"/>
    </location>
</feature>
<protein>
    <submittedName>
        <fullName evidence="6">Uncharacterized protein</fullName>
    </submittedName>
</protein>
<dbReference type="GO" id="GO:0061909">
    <property type="term" value="P:autophagosome-lysosome fusion"/>
    <property type="evidence" value="ECO:0007669"/>
    <property type="project" value="TreeGrafter"/>
</dbReference>
<organism evidence="6 7">
    <name type="scientific">Nezara viridula</name>
    <name type="common">Southern green stink bug</name>
    <name type="synonym">Cimex viridulus</name>
    <dbReference type="NCBI Taxonomy" id="85310"/>
    <lineage>
        <taxon>Eukaryota</taxon>
        <taxon>Metazoa</taxon>
        <taxon>Ecdysozoa</taxon>
        <taxon>Arthropoda</taxon>
        <taxon>Hexapoda</taxon>
        <taxon>Insecta</taxon>
        <taxon>Pterygota</taxon>
        <taxon>Neoptera</taxon>
        <taxon>Paraneoptera</taxon>
        <taxon>Hemiptera</taxon>
        <taxon>Heteroptera</taxon>
        <taxon>Panheteroptera</taxon>
        <taxon>Pentatomomorpha</taxon>
        <taxon>Pentatomoidea</taxon>
        <taxon>Pentatomidae</taxon>
        <taxon>Pentatominae</taxon>
        <taxon>Nezara</taxon>
    </lineage>
</organism>
<dbReference type="EMBL" id="OV725079">
    <property type="protein sequence ID" value="CAH1395436.1"/>
    <property type="molecule type" value="Genomic_DNA"/>
</dbReference>
<dbReference type="Pfam" id="PF23069">
    <property type="entry name" value="DUF7042"/>
    <property type="match status" value="1"/>
</dbReference>
<evidence type="ECO:0000313" key="6">
    <source>
        <dbReference type="EMBL" id="CAH1395436.1"/>
    </source>
</evidence>
<keyword evidence="7" id="KW-1185">Reference proteome</keyword>
<keyword evidence="1" id="KW-0472">Membrane</keyword>
<evidence type="ECO:0000313" key="7">
    <source>
        <dbReference type="Proteomes" id="UP001152798"/>
    </source>
</evidence>
<dbReference type="InterPro" id="IPR055472">
    <property type="entry name" value="DUF7044"/>
</dbReference>
<dbReference type="PANTHER" id="PTHR22255">
    <property type="entry name" value="LP06548P"/>
    <property type="match status" value="1"/>
</dbReference>
<dbReference type="AlphaFoldDB" id="A0A9P0EJ10"/>
<feature type="signal peptide" evidence="2">
    <location>
        <begin position="1"/>
        <end position="25"/>
    </location>
</feature>
<evidence type="ECO:0000259" key="3">
    <source>
        <dbReference type="Pfam" id="PF23069"/>
    </source>
</evidence>
<evidence type="ECO:0000256" key="2">
    <source>
        <dbReference type="SAM" id="SignalP"/>
    </source>
</evidence>
<name>A0A9P0EJ10_NEZVI</name>
<feature type="transmembrane region" description="Helical" evidence="1">
    <location>
        <begin position="555"/>
        <end position="577"/>
    </location>
</feature>
<dbReference type="OrthoDB" id="9979716at2759"/>
<evidence type="ECO:0000259" key="4">
    <source>
        <dbReference type="Pfam" id="PF23070"/>
    </source>
</evidence>
<dbReference type="Pfam" id="PF23070">
    <property type="entry name" value="DUF7043"/>
    <property type="match status" value="1"/>
</dbReference>
<keyword evidence="1" id="KW-0812">Transmembrane</keyword>
<accession>A0A9P0EJ10</accession>
<dbReference type="InterPro" id="IPR055470">
    <property type="entry name" value="DUF7042"/>
</dbReference>
<proteinExistence type="predicted"/>
<evidence type="ECO:0000259" key="5">
    <source>
        <dbReference type="Pfam" id="PF23071"/>
    </source>
</evidence>
<keyword evidence="1" id="KW-1133">Transmembrane helix</keyword>
<dbReference type="Proteomes" id="UP001152798">
    <property type="component" value="Chromosome 3"/>
</dbReference>
<dbReference type="Pfam" id="PF23071">
    <property type="entry name" value="DUF7044"/>
    <property type="match status" value="1"/>
</dbReference>
<reference evidence="6" key="1">
    <citation type="submission" date="2022-01" db="EMBL/GenBank/DDBJ databases">
        <authorList>
            <person name="King R."/>
        </authorList>
    </citation>
    <scope>NUCLEOTIDE SEQUENCE</scope>
</reference>
<dbReference type="InterPro" id="IPR055471">
    <property type="entry name" value="DUF7043"/>
</dbReference>
<feature type="domain" description="DUF7044" evidence="5">
    <location>
        <begin position="41"/>
        <end position="123"/>
    </location>
</feature>